<sequence>MRTTWSTMRVVLKELLEPSIPARALPPRRPISGEGGCSREPNNSSKELQSGTRMKARTKDQPSLQGSIGKKLLEPSIPARALPPRRPISGRGLQPGTQQLFQGALGSIGKIAGALHPCTGSPATKADLWGGGLQPGTQQLFQGALVRHPSALQGLT</sequence>
<name>A0A8S1H0J3_9PELO</name>
<dbReference type="AlphaFoldDB" id="A0A8S1H0J3"/>
<gene>
    <name evidence="2" type="ORF">CAUJ_LOCUS4791</name>
</gene>
<dbReference type="Proteomes" id="UP000835052">
    <property type="component" value="Unassembled WGS sequence"/>
</dbReference>
<dbReference type="EMBL" id="CAJGYM010000009">
    <property type="protein sequence ID" value="CAD6188872.1"/>
    <property type="molecule type" value="Genomic_DNA"/>
</dbReference>
<evidence type="ECO:0000256" key="1">
    <source>
        <dbReference type="SAM" id="MobiDB-lite"/>
    </source>
</evidence>
<feature type="region of interest" description="Disordered" evidence="1">
    <location>
        <begin position="22"/>
        <end position="96"/>
    </location>
</feature>
<comment type="caution">
    <text evidence="2">The sequence shown here is derived from an EMBL/GenBank/DDBJ whole genome shotgun (WGS) entry which is preliminary data.</text>
</comment>
<proteinExistence type="predicted"/>
<evidence type="ECO:0000313" key="2">
    <source>
        <dbReference type="EMBL" id="CAD6188872.1"/>
    </source>
</evidence>
<organism evidence="2 3">
    <name type="scientific">Caenorhabditis auriculariae</name>
    <dbReference type="NCBI Taxonomy" id="2777116"/>
    <lineage>
        <taxon>Eukaryota</taxon>
        <taxon>Metazoa</taxon>
        <taxon>Ecdysozoa</taxon>
        <taxon>Nematoda</taxon>
        <taxon>Chromadorea</taxon>
        <taxon>Rhabditida</taxon>
        <taxon>Rhabditina</taxon>
        <taxon>Rhabditomorpha</taxon>
        <taxon>Rhabditoidea</taxon>
        <taxon>Rhabditidae</taxon>
        <taxon>Peloderinae</taxon>
        <taxon>Caenorhabditis</taxon>
    </lineage>
</organism>
<keyword evidence="3" id="KW-1185">Reference proteome</keyword>
<feature type="compositionally biased region" description="Polar residues" evidence="1">
    <location>
        <begin position="40"/>
        <end position="52"/>
    </location>
</feature>
<accession>A0A8S1H0J3</accession>
<evidence type="ECO:0000313" key="3">
    <source>
        <dbReference type="Proteomes" id="UP000835052"/>
    </source>
</evidence>
<reference evidence="2" key="1">
    <citation type="submission" date="2020-10" db="EMBL/GenBank/DDBJ databases">
        <authorList>
            <person name="Kikuchi T."/>
        </authorList>
    </citation>
    <scope>NUCLEOTIDE SEQUENCE</scope>
    <source>
        <strain evidence="2">NKZ352</strain>
    </source>
</reference>
<protein>
    <submittedName>
        <fullName evidence="2">Uncharacterized protein</fullName>
    </submittedName>
</protein>